<feature type="binding site" evidence="15">
    <location>
        <position position="90"/>
    </location>
    <ligand>
        <name>Zn(2+)</name>
        <dbReference type="ChEBI" id="CHEBI:29105"/>
    </ligand>
</feature>
<dbReference type="FunFam" id="3.40.50.1000:FF:000037">
    <property type="entry name" value="D,D-heptose 1,7-bisphosphate phosphatase"/>
    <property type="match status" value="1"/>
</dbReference>
<dbReference type="RefSeq" id="WP_113893157.1">
    <property type="nucleotide sequence ID" value="NZ_JANJGA010000004.1"/>
</dbReference>
<evidence type="ECO:0000256" key="3">
    <source>
        <dbReference type="ARBA" id="ARBA00011245"/>
    </source>
</evidence>
<evidence type="ECO:0000256" key="10">
    <source>
        <dbReference type="ARBA" id="ARBA00061616"/>
    </source>
</evidence>
<feature type="site" description="Stabilizes the phosphoryl group" evidence="14">
    <location>
        <position position="51"/>
    </location>
</feature>
<dbReference type="OrthoDB" id="9814110at2"/>
<keyword evidence="6 11" id="KW-0378">Hydrolase</keyword>
<feature type="site" description="Contributes to substrate recognition" evidence="14">
    <location>
        <position position="101"/>
    </location>
</feature>
<dbReference type="SUPFAM" id="SSF56784">
    <property type="entry name" value="HAD-like"/>
    <property type="match status" value="1"/>
</dbReference>
<evidence type="ECO:0000256" key="9">
    <source>
        <dbReference type="ARBA" id="ARBA00031828"/>
    </source>
</evidence>
<evidence type="ECO:0000256" key="15">
    <source>
        <dbReference type="PIRSR" id="PIRSR004682-4"/>
    </source>
</evidence>
<feature type="binding site" evidence="15">
    <location>
        <position position="11"/>
    </location>
    <ligand>
        <name>Mg(2+)</name>
        <dbReference type="ChEBI" id="CHEBI:18420"/>
    </ligand>
</feature>
<dbReference type="InterPro" id="IPR036412">
    <property type="entry name" value="HAD-like_sf"/>
</dbReference>
<dbReference type="Pfam" id="PF08645">
    <property type="entry name" value="PNK3P"/>
    <property type="match status" value="1"/>
</dbReference>
<keyword evidence="17" id="KW-1185">Reference proteome</keyword>
<dbReference type="GO" id="GO:0016791">
    <property type="term" value="F:phosphatase activity"/>
    <property type="evidence" value="ECO:0007669"/>
    <property type="project" value="InterPro"/>
</dbReference>
<feature type="binding site" evidence="13">
    <location>
        <begin position="9"/>
        <end position="11"/>
    </location>
    <ligand>
        <name>substrate</name>
    </ligand>
</feature>
<evidence type="ECO:0000256" key="13">
    <source>
        <dbReference type="PIRSR" id="PIRSR004682-2"/>
    </source>
</evidence>
<feature type="binding site" evidence="15">
    <location>
        <position position="100"/>
    </location>
    <ligand>
        <name>Zn(2+)</name>
        <dbReference type="ChEBI" id="CHEBI:29105"/>
    </ligand>
</feature>
<evidence type="ECO:0000256" key="11">
    <source>
        <dbReference type="PIRNR" id="PIRNR004682"/>
    </source>
</evidence>
<dbReference type="InterPro" id="IPR006543">
    <property type="entry name" value="Histidinol-phos"/>
</dbReference>
<feature type="binding site" evidence="13">
    <location>
        <begin position="101"/>
        <end position="102"/>
    </location>
    <ligand>
        <name>substrate</name>
    </ligand>
</feature>
<evidence type="ECO:0000256" key="5">
    <source>
        <dbReference type="ARBA" id="ARBA00022723"/>
    </source>
</evidence>
<evidence type="ECO:0000256" key="6">
    <source>
        <dbReference type="ARBA" id="ARBA00022801"/>
    </source>
</evidence>
<evidence type="ECO:0000256" key="8">
    <source>
        <dbReference type="ARBA" id="ARBA00023277"/>
    </source>
</evidence>
<dbReference type="NCBIfam" id="TIGR01656">
    <property type="entry name" value="Histidinol-ppas"/>
    <property type="match status" value="1"/>
</dbReference>
<organism evidence="16 17">
    <name type="scientific">Aliarcobacter vitoriensis</name>
    <dbReference type="NCBI Taxonomy" id="2011099"/>
    <lineage>
        <taxon>Bacteria</taxon>
        <taxon>Pseudomonadati</taxon>
        <taxon>Campylobacterota</taxon>
        <taxon>Epsilonproteobacteria</taxon>
        <taxon>Campylobacterales</taxon>
        <taxon>Arcobacteraceae</taxon>
        <taxon>Aliarcobacter</taxon>
    </lineage>
</organism>
<evidence type="ECO:0000256" key="12">
    <source>
        <dbReference type="PIRSR" id="PIRSR004682-1"/>
    </source>
</evidence>
<feature type="binding site" evidence="15">
    <location>
        <position position="127"/>
    </location>
    <ligand>
        <name>Mg(2+)</name>
        <dbReference type="ChEBI" id="CHEBI:18420"/>
    </ligand>
</feature>
<dbReference type="NCBIfam" id="NF006506">
    <property type="entry name" value="PRK08942.1"/>
    <property type="match status" value="1"/>
</dbReference>
<dbReference type="PIRSF" id="PIRSF004682">
    <property type="entry name" value="GmhB"/>
    <property type="match status" value="1"/>
</dbReference>
<dbReference type="Gene3D" id="3.40.50.1000">
    <property type="entry name" value="HAD superfamily/HAD-like"/>
    <property type="match status" value="1"/>
</dbReference>
<dbReference type="InterPro" id="IPR006549">
    <property type="entry name" value="HAD-SF_hydro_IIIA"/>
</dbReference>
<dbReference type="Proteomes" id="UP000252669">
    <property type="component" value="Unassembled WGS sequence"/>
</dbReference>
<evidence type="ECO:0000313" key="17">
    <source>
        <dbReference type="Proteomes" id="UP000252669"/>
    </source>
</evidence>
<dbReference type="NCBIfam" id="TIGR01662">
    <property type="entry name" value="HAD-SF-IIIA"/>
    <property type="match status" value="1"/>
</dbReference>
<dbReference type="EC" id="3.1.3.-" evidence="11"/>
<dbReference type="GO" id="GO:0005737">
    <property type="term" value="C:cytoplasm"/>
    <property type="evidence" value="ECO:0007669"/>
    <property type="project" value="UniProtKB-SubCell"/>
</dbReference>
<dbReference type="GO" id="GO:0046872">
    <property type="term" value="F:metal ion binding"/>
    <property type="evidence" value="ECO:0007669"/>
    <property type="project" value="UniProtKB-KW"/>
</dbReference>
<feature type="active site" description="Nucleophile" evidence="12">
    <location>
        <position position="9"/>
    </location>
</feature>
<feature type="active site" description="Nucleophile" evidence="12">
    <location>
        <position position="11"/>
    </location>
</feature>
<dbReference type="EMBL" id="PDKB01000003">
    <property type="protein sequence ID" value="RBQ29858.1"/>
    <property type="molecule type" value="Genomic_DNA"/>
</dbReference>
<comment type="cofactor">
    <cofactor evidence="1 15">
        <name>Mg(2+)</name>
        <dbReference type="ChEBI" id="CHEBI:18420"/>
    </cofactor>
</comment>
<evidence type="ECO:0000256" key="2">
    <source>
        <dbReference type="ARBA" id="ARBA00004496"/>
    </source>
</evidence>
<gene>
    <name evidence="16" type="ORF">CRU91_02750</name>
</gene>
<comment type="caution">
    <text evidence="16">The sequence shown here is derived from an EMBL/GenBank/DDBJ whole genome shotgun (WGS) entry which is preliminary data.</text>
</comment>
<feature type="binding site" evidence="13">
    <location>
        <position position="128"/>
    </location>
    <ligand>
        <name>substrate</name>
    </ligand>
</feature>
<feature type="binding site" evidence="15">
    <location>
        <position position="128"/>
    </location>
    <ligand>
        <name>Mg(2+)</name>
        <dbReference type="ChEBI" id="CHEBI:18420"/>
    </ligand>
</feature>
<feature type="site" description="Stabilizes the phosphoryl group" evidence="14">
    <location>
        <position position="102"/>
    </location>
</feature>
<comment type="cofactor">
    <cofactor evidence="15">
        <name>Zn(2+)</name>
        <dbReference type="ChEBI" id="CHEBI:29105"/>
    </cofactor>
</comment>
<keyword evidence="15" id="KW-0460">Magnesium</keyword>
<dbReference type="GO" id="GO:0005975">
    <property type="term" value="P:carbohydrate metabolic process"/>
    <property type="evidence" value="ECO:0007669"/>
    <property type="project" value="InterPro"/>
</dbReference>
<accession>A0A366MUB1</accession>
<keyword evidence="7 15" id="KW-0862">Zinc</keyword>
<keyword evidence="8 11" id="KW-0119">Carbohydrate metabolism</keyword>
<dbReference type="InterPro" id="IPR023214">
    <property type="entry name" value="HAD_sf"/>
</dbReference>
<keyword evidence="5 15" id="KW-0479">Metal-binding</keyword>
<evidence type="ECO:0000256" key="1">
    <source>
        <dbReference type="ARBA" id="ARBA00001946"/>
    </source>
</evidence>
<dbReference type="PANTHER" id="PTHR42891:SF1">
    <property type="entry name" value="D-GLYCERO-BETA-D-MANNO-HEPTOSE-1,7-BISPHOSPHATE 7-PHOSPHATASE"/>
    <property type="match status" value="1"/>
</dbReference>
<evidence type="ECO:0000313" key="16">
    <source>
        <dbReference type="EMBL" id="RBQ29858.1"/>
    </source>
</evidence>
<feature type="binding site" evidence="13">
    <location>
        <begin position="17"/>
        <end position="20"/>
    </location>
    <ligand>
        <name>substrate</name>
    </ligand>
</feature>
<dbReference type="InterPro" id="IPR004446">
    <property type="entry name" value="Heptose_bisP_phosphatase"/>
</dbReference>
<feature type="binding site" evidence="15">
    <location>
        <position position="98"/>
    </location>
    <ligand>
        <name>Zn(2+)</name>
        <dbReference type="ChEBI" id="CHEBI:29105"/>
    </ligand>
</feature>
<proteinExistence type="inferred from homology"/>
<dbReference type="NCBIfam" id="TIGR00213">
    <property type="entry name" value="GmhB_yaeD"/>
    <property type="match status" value="1"/>
</dbReference>
<comment type="subcellular location">
    <subcellularLocation>
        <location evidence="2 11">Cytoplasm</location>
    </subcellularLocation>
</comment>
<protein>
    <recommendedName>
        <fullName evidence="9 11">D,D-heptose 1,7-bisphosphate phosphatase</fullName>
        <ecNumber evidence="11">3.1.3.-</ecNumber>
    </recommendedName>
</protein>
<evidence type="ECO:0000256" key="7">
    <source>
        <dbReference type="ARBA" id="ARBA00022833"/>
    </source>
</evidence>
<feature type="binding site" evidence="15">
    <location>
        <position position="92"/>
    </location>
    <ligand>
        <name>Zn(2+)</name>
        <dbReference type="ChEBI" id="CHEBI:29105"/>
    </ligand>
</feature>
<dbReference type="InterPro" id="IPR013954">
    <property type="entry name" value="PNK3P"/>
</dbReference>
<dbReference type="AlphaFoldDB" id="A0A366MUB1"/>
<feature type="binding site" evidence="15">
    <location>
        <position position="9"/>
    </location>
    <ligand>
        <name>Mg(2+)</name>
        <dbReference type="ChEBI" id="CHEBI:18420"/>
    </ligand>
</feature>
<dbReference type="PANTHER" id="PTHR42891">
    <property type="entry name" value="D-GLYCERO-BETA-D-MANNO-HEPTOSE-1,7-BISPHOSPHATE 7-PHOSPHATASE"/>
    <property type="match status" value="1"/>
</dbReference>
<feature type="binding site" evidence="13">
    <location>
        <begin position="51"/>
        <end position="54"/>
    </location>
    <ligand>
        <name>substrate</name>
    </ligand>
</feature>
<sequence length="172" mass="20155">MQKKIVYLDRDGVINKDFGYVYEIEKFEFIDGVFEACKHFINLGYEIIIVTNQSGIGRDYYSKEDFIKLTQYMENEFRKNHIDILKVYFCPHSPEQNCECRKPNIGMILQSLNDFDIDLNNSWLVGDKISDIECGKNAKIKNRILISSKEDKNSEDFLVAKSLFETINLIQK</sequence>
<keyword evidence="4 11" id="KW-0963">Cytoplasm</keyword>
<comment type="similarity">
    <text evidence="10 11">Belongs to the gmhB family.</text>
</comment>
<name>A0A366MUB1_9BACT</name>
<evidence type="ECO:0000256" key="4">
    <source>
        <dbReference type="ARBA" id="ARBA00022490"/>
    </source>
</evidence>
<comment type="subunit">
    <text evidence="3">Monomer.</text>
</comment>
<evidence type="ECO:0000256" key="14">
    <source>
        <dbReference type="PIRSR" id="PIRSR004682-3"/>
    </source>
</evidence>
<reference evidence="16 17" key="1">
    <citation type="submission" date="2017-10" db="EMBL/GenBank/DDBJ databases">
        <title>Genomics of the genus Arcobacter.</title>
        <authorList>
            <person name="Perez-Cataluna A."/>
            <person name="Figueras M.J."/>
        </authorList>
    </citation>
    <scope>NUCLEOTIDE SEQUENCE [LARGE SCALE GENOMIC DNA]</scope>
    <source>
        <strain evidence="16 17">CECT 9230</strain>
    </source>
</reference>
<dbReference type="CDD" id="cd07503">
    <property type="entry name" value="HAD_HisB-N"/>
    <property type="match status" value="1"/>
</dbReference>